<evidence type="ECO:0000259" key="5">
    <source>
        <dbReference type="Pfam" id="PF13861"/>
    </source>
</evidence>
<name>A0A0C7NVF3_DEFTU</name>
<dbReference type="InterPro" id="IPR005648">
    <property type="entry name" value="FlgD"/>
</dbReference>
<dbReference type="Gene3D" id="2.60.40.4070">
    <property type="match status" value="1"/>
</dbReference>
<keyword evidence="6" id="KW-0966">Cell projection</keyword>
<dbReference type="Pfam" id="PF03963">
    <property type="entry name" value="FlgD"/>
    <property type="match status" value="1"/>
</dbReference>
<feature type="domain" description="FlgD/Vpr Ig-like" evidence="4">
    <location>
        <begin position="102"/>
        <end position="173"/>
    </location>
</feature>
<evidence type="ECO:0000256" key="1">
    <source>
        <dbReference type="ARBA" id="ARBA00010577"/>
    </source>
</evidence>
<dbReference type="Pfam" id="PF13860">
    <property type="entry name" value="FlgD_ig"/>
    <property type="match status" value="1"/>
</dbReference>
<keyword evidence="6" id="KW-0969">Cilium</keyword>
<gene>
    <name evidence="6" type="primary">flgD</name>
    <name evidence="6" type="ORF">DTL3_0099</name>
</gene>
<dbReference type="InterPro" id="IPR025965">
    <property type="entry name" value="FlgD/Vpr_Ig-like"/>
</dbReference>
<dbReference type="KEGG" id="dtn:DTL3_0099"/>
<keyword evidence="6" id="KW-0282">Flagellum</keyword>
<accession>A0A0C7NVF3</accession>
<keyword evidence="2 3" id="KW-1005">Bacterial flagellum biogenesis</keyword>
<organism evidence="6 7">
    <name type="scientific">Defluviitoga tunisiensis</name>
    <dbReference type="NCBI Taxonomy" id="1006576"/>
    <lineage>
        <taxon>Bacteria</taxon>
        <taxon>Thermotogati</taxon>
        <taxon>Thermotogota</taxon>
        <taxon>Thermotogae</taxon>
        <taxon>Petrotogales</taxon>
        <taxon>Petrotogaceae</taxon>
        <taxon>Defluviitoga</taxon>
    </lineage>
</organism>
<dbReference type="RefSeq" id="WP_045087056.1">
    <property type="nucleotide sequence ID" value="NZ_LN824141.1"/>
</dbReference>
<comment type="similarity">
    <text evidence="1 3">Belongs to the FlgD family.</text>
</comment>
<dbReference type="HOGENOM" id="CLU_047535_0_1_0"/>
<comment type="function">
    <text evidence="3">Required for flagellar hook formation. May act as a scaffolding protein.</text>
</comment>
<dbReference type="STRING" id="1006576.DTL3_0099"/>
<protein>
    <recommendedName>
        <fullName evidence="3">Basal-body rod modification protein FlgD</fullName>
    </recommendedName>
</protein>
<proteinExistence type="inferred from homology"/>
<sequence length="220" mass="24334">MFNSVSMDDVYINTLQAYKNREIKKELDKEAFLELLVTQLKNQDPTEPLDNKDLLIQLSQLSSTEQIMNMSNAVQEMVNSQLALNKLQAVSLLGKEVVVNSNVIKLESGVAETINFGLDNDSEVIVEIYDTNGNLVSSQNLGVKNAGLNSFLWNGRDNNGTLLADGDYLYGVYVIENGEKVLTTGIKSGTVEAVKFIDNELYLLVDGRIYPFSAINEVSV</sequence>
<dbReference type="GO" id="GO:0044781">
    <property type="term" value="P:bacterial-type flagellum organization"/>
    <property type="evidence" value="ECO:0007669"/>
    <property type="project" value="UniProtKB-UniRule"/>
</dbReference>
<keyword evidence="7" id="KW-1185">Reference proteome</keyword>
<evidence type="ECO:0000256" key="3">
    <source>
        <dbReference type="RuleBase" id="RU362076"/>
    </source>
</evidence>
<dbReference type="PATRIC" id="fig|1006576.9.peg.97"/>
<evidence type="ECO:0000256" key="2">
    <source>
        <dbReference type="ARBA" id="ARBA00022795"/>
    </source>
</evidence>
<dbReference type="InterPro" id="IPR025963">
    <property type="entry name" value="FLgD_Tudor"/>
</dbReference>
<dbReference type="Pfam" id="PF13861">
    <property type="entry name" value="FLgD_tudor"/>
    <property type="match status" value="1"/>
</dbReference>
<evidence type="ECO:0000313" key="6">
    <source>
        <dbReference type="EMBL" id="CEP77433.1"/>
    </source>
</evidence>
<dbReference type="AlphaFoldDB" id="A0A0C7NVF3"/>
<dbReference type="OrthoDB" id="280334at2"/>
<evidence type="ECO:0000313" key="7">
    <source>
        <dbReference type="Proteomes" id="UP000032809"/>
    </source>
</evidence>
<reference evidence="7" key="1">
    <citation type="submission" date="2014-11" db="EMBL/GenBank/DDBJ databases">
        <authorList>
            <person name="Wibberg D."/>
        </authorList>
    </citation>
    <scope>NUCLEOTIDE SEQUENCE [LARGE SCALE GENOMIC DNA]</scope>
    <source>
        <strain evidence="7">L3</strain>
    </source>
</reference>
<dbReference type="Gene3D" id="2.30.30.910">
    <property type="match status" value="1"/>
</dbReference>
<evidence type="ECO:0000259" key="4">
    <source>
        <dbReference type="Pfam" id="PF13860"/>
    </source>
</evidence>
<dbReference type="EMBL" id="LN824141">
    <property type="protein sequence ID" value="CEP77433.1"/>
    <property type="molecule type" value="Genomic_DNA"/>
</dbReference>
<feature type="domain" description="FlgD Tudor-like" evidence="5">
    <location>
        <begin position="87"/>
        <end position="215"/>
    </location>
</feature>
<dbReference type="Proteomes" id="UP000032809">
    <property type="component" value="Chromosome I"/>
</dbReference>